<dbReference type="PANTHER" id="PTHR47592">
    <property type="entry name" value="PBF68 PROTEIN"/>
    <property type="match status" value="1"/>
</dbReference>
<dbReference type="SUPFAM" id="SSF51735">
    <property type="entry name" value="NAD(P)-binding Rossmann-fold domains"/>
    <property type="match status" value="1"/>
</dbReference>
<dbReference type="STRING" id="33114.A0A2G2W0U9"/>
<evidence type="ECO:0000313" key="4">
    <source>
        <dbReference type="Proteomes" id="UP000224567"/>
    </source>
</evidence>
<dbReference type="Proteomes" id="UP000224567">
    <property type="component" value="Unassembled WGS sequence"/>
</dbReference>
<gene>
    <name evidence="3" type="ORF">CQW23_22427</name>
</gene>
<dbReference type="Gene3D" id="3.30.420.10">
    <property type="entry name" value="Ribonuclease H-like superfamily/Ribonuclease H"/>
    <property type="match status" value="1"/>
</dbReference>
<dbReference type="PANTHER" id="PTHR47592:SF24">
    <property type="entry name" value="BNACNNG30200D PROTEIN"/>
    <property type="match status" value="1"/>
</dbReference>
<dbReference type="InterPro" id="IPR001584">
    <property type="entry name" value="Integrase_cat-core"/>
</dbReference>
<dbReference type="Gene3D" id="1.10.8.400">
    <property type="entry name" value="Enoyl acyl carrier protein reductase"/>
    <property type="match status" value="1"/>
</dbReference>
<evidence type="ECO:0000259" key="2">
    <source>
        <dbReference type="PROSITE" id="PS50994"/>
    </source>
</evidence>
<keyword evidence="4" id="KW-1185">Reference proteome</keyword>
<dbReference type="SUPFAM" id="SSF53098">
    <property type="entry name" value="Ribonuclease H-like"/>
    <property type="match status" value="1"/>
</dbReference>
<reference evidence="4" key="2">
    <citation type="journal article" date="2017" name="J. Anim. Genet.">
        <title>Multiple reference genome sequences of hot pepper reveal the massive evolution of plant disease resistance genes by retroduplication.</title>
        <authorList>
            <person name="Kim S."/>
            <person name="Park J."/>
            <person name="Yeom S.-I."/>
            <person name="Kim Y.-M."/>
            <person name="Seo E."/>
            <person name="Kim K.-T."/>
            <person name="Kim M.-S."/>
            <person name="Lee J.M."/>
            <person name="Cheong K."/>
            <person name="Shin H.-S."/>
            <person name="Kim S.-B."/>
            <person name="Han K."/>
            <person name="Lee J."/>
            <person name="Park M."/>
            <person name="Lee H.-A."/>
            <person name="Lee H.-Y."/>
            <person name="Lee Y."/>
            <person name="Oh S."/>
            <person name="Lee J.H."/>
            <person name="Choi E."/>
            <person name="Choi E."/>
            <person name="Lee S.E."/>
            <person name="Jeon J."/>
            <person name="Kim H."/>
            <person name="Choi G."/>
            <person name="Song H."/>
            <person name="Lee J."/>
            <person name="Lee S.-C."/>
            <person name="Kwon J.-K."/>
            <person name="Lee H.-Y."/>
            <person name="Koo N."/>
            <person name="Hong Y."/>
            <person name="Kim R.W."/>
            <person name="Kang W.-H."/>
            <person name="Huh J.H."/>
            <person name="Kang B.-C."/>
            <person name="Yang T.-J."/>
            <person name="Lee Y.-H."/>
            <person name="Bennetzen J.L."/>
            <person name="Choi D."/>
        </authorList>
    </citation>
    <scope>NUCLEOTIDE SEQUENCE [LARGE SCALE GENOMIC DNA]</scope>
    <source>
        <strain evidence="4">cv. PBC81</strain>
    </source>
</reference>
<accession>A0A2G2W0U9</accession>
<dbReference type="GO" id="GO:0015074">
    <property type="term" value="P:DNA integration"/>
    <property type="evidence" value="ECO:0007669"/>
    <property type="project" value="InterPro"/>
</dbReference>
<dbReference type="InterPro" id="IPR012337">
    <property type="entry name" value="RNaseH-like_sf"/>
</dbReference>
<proteinExistence type="predicted"/>
<protein>
    <submittedName>
        <fullName evidence="3">Enoyl-[acyl-carrier-protein] reductase [NADH], chloroplastic</fullName>
    </submittedName>
</protein>
<dbReference type="Pfam" id="PF07727">
    <property type="entry name" value="RVT_2"/>
    <property type="match status" value="1"/>
</dbReference>
<dbReference type="InterPro" id="IPR036291">
    <property type="entry name" value="NAD(P)-bd_dom_sf"/>
</dbReference>
<dbReference type="InterPro" id="IPR054722">
    <property type="entry name" value="PolX-like_BBD"/>
</dbReference>
<dbReference type="OrthoDB" id="2596766at2759"/>
<dbReference type="Pfam" id="PF13561">
    <property type="entry name" value="adh_short_C2"/>
    <property type="match status" value="1"/>
</dbReference>
<dbReference type="GO" id="GO:0003676">
    <property type="term" value="F:nucleic acid binding"/>
    <property type="evidence" value="ECO:0007669"/>
    <property type="project" value="InterPro"/>
</dbReference>
<dbReference type="InterPro" id="IPR013103">
    <property type="entry name" value="RVT_2"/>
</dbReference>
<feature type="compositionally biased region" description="Basic and acidic residues" evidence="1">
    <location>
        <begin position="478"/>
        <end position="503"/>
    </location>
</feature>
<dbReference type="InterPro" id="IPR002347">
    <property type="entry name" value="SDR_fam"/>
</dbReference>
<evidence type="ECO:0000313" key="3">
    <source>
        <dbReference type="EMBL" id="PHT38854.1"/>
    </source>
</evidence>
<reference evidence="3 4" key="1">
    <citation type="journal article" date="2017" name="Genome Biol.">
        <title>New reference genome sequences of hot pepper reveal the massive evolution of plant disease-resistance genes by retroduplication.</title>
        <authorList>
            <person name="Kim S."/>
            <person name="Park J."/>
            <person name="Yeom S.I."/>
            <person name="Kim Y.M."/>
            <person name="Seo E."/>
            <person name="Kim K.T."/>
            <person name="Kim M.S."/>
            <person name="Lee J.M."/>
            <person name="Cheong K."/>
            <person name="Shin H.S."/>
            <person name="Kim S.B."/>
            <person name="Han K."/>
            <person name="Lee J."/>
            <person name="Park M."/>
            <person name="Lee H.A."/>
            <person name="Lee H.Y."/>
            <person name="Lee Y."/>
            <person name="Oh S."/>
            <person name="Lee J.H."/>
            <person name="Choi E."/>
            <person name="Choi E."/>
            <person name="Lee S.E."/>
            <person name="Jeon J."/>
            <person name="Kim H."/>
            <person name="Choi G."/>
            <person name="Song H."/>
            <person name="Lee J."/>
            <person name="Lee S.C."/>
            <person name="Kwon J.K."/>
            <person name="Lee H.Y."/>
            <person name="Koo N."/>
            <person name="Hong Y."/>
            <person name="Kim R.W."/>
            <person name="Kang W.H."/>
            <person name="Huh J.H."/>
            <person name="Kang B.C."/>
            <person name="Yang T.J."/>
            <person name="Lee Y.H."/>
            <person name="Bennetzen J.L."/>
            <person name="Choi D."/>
        </authorList>
    </citation>
    <scope>NUCLEOTIDE SEQUENCE [LARGE SCALE GENOMIC DNA]</scope>
    <source>
        <strain evidence="4">cv. PBC81</strain>
    </source>
</reference>
<dbReference type="Pfam" id="PF22936">
    <property type="entry name" value="Pol_BBD"/>
    <property type="match status" value="1"/>
</dbReference>
<organism evidence="3 4">
    <name type="scientific">Capsicum baccatum</name>
    <name type="common">Peruvian pepper</name>
    <dbReference type="NCBI Taxonomy" id="33114"/>
    <lineage>
        <taxon>Eukaryota</taxon>
        <taxon>Viridiplantae</taxon>
        <taxon>Streptophyta</taxon>
        <taxon>Embryophyta</taxon>
        <taxon>Tracheophyta</taxon>
        <taxon>Spermatophyta</taxon>
        <taxon>Magnoliopsida</taxon>
        <taxon>eudicotyledons</taxon>
        <taxon>Gunneridae</taxon>
        <taxon>Pentapetalae</taxon>
        <taxon>asterids</taxon>
        <taxon>lamiids</taxon>
        <taxon>Solanales</taxon>
        <taxon>Solanaceae</taxon>
        <taxon>Solanoideae</taxon>
        <taxon>Capsiceae</taxon>
        <taxon>Capsicum</taxon>
    </lineage>
</organism>
<comment type="caution">
    <text evidence="3">The sequence shown here is derived from an EMBL/GenBank/DDBJ whole genome shotgun (WGS) entry which is preliminary data.</text>
</comment>
<sequence>MLQLWKNWSQVHDCRAPKKGKKKDQANMIESSQEYDDLCAMFTECNLVGNPREWWMDSGSTHHVCTNKELFSSFAPAQAEKMLYMANSATAKVEGTGKICLKMNSRKVLTLNNVLYVPELRQNLISVSLLDNNGFKCVTVSGKIVVSKGEIKDEAIDAFRQYKTEVENQLDKKIKMIRSDRGGEYESPFAQICVENGIIHQTTAPYSPQSNGIAERKNRTLKEMMNVLLISSSLPQNLWGEAILTANRILNRVPYNSSFWKEAVNSEIDSILSNHTWELVDLPPGNKPLGSKWIFKRKMKAGGTIDKYKARLVVKGLKQKEGLDYFDTYSPVTRITSIRMLIALKAVYDLHVKSAFLNGYLEEEICMEHPEGFVVPGKKNKIISRDISDINATKRMLESKFDMKDLGVTDVILGIRIHRTPQGLALSQSHYIEKVLDKFKYMEFGIAKTPLDTSFALRKNEDYVKSKDNVSDPLTKGLSREGVERTSKELGLRPRTSQHDGPLRSRAAKAIGFTDIMIDYSLANAPLPKELSADEVGNTAAFLASPLASAITGAVIYVDNGLNAMGVGVDSPIFKDLNIPKSTE</sequence>
<name>A0A2G2W0U9_CAPBA</name>
<dbReference type="EMBL" id="MLFT02000009">
    <property type="protein sequence ID" value="PHT38854.1"/>
    <property type="molecule type" value="Genomic_DNA"/>
</dbReference>
<dbReference type="PROSITE" id="PS50994">
    <property type="entry name" value="INTEGRASE"/>
    <property type="match status" value="1"/>
</dbReference>
<dbReference type="AlphaFoldDB" id="A0A2G2W0U9"/>
<feature type="region of interest" description="Disordered" evidence="1">
    <location>
        <begin position="468"/>
        <end position="504"/>
    </location>
</feature>
<dbReference type="InterPro" id="IPR036397">
    <property type="entry name" value="RNaseH_sf"/>
</dbReference>
<feature type="domain" description="Integrase catalytic" evidence="2">
    <location>
        <begin position="150"/>
        <end position="271"/>
    </location>
</feature>
<evidence type="ECO:0000256" key="1">
    <source>
        <dbReference type="SAM" id="MobiDB-lite"/>
    </source>
</evidence>